<proteinExistence type="predicted"/>
<dbReference type="WBParaSite" id="MCU_011939-RA">
    <property type="protein sequence ID" value="MCU_011939-RA"/>
    <property type="gene ID" value="MCU_011939"/>
</dbReference>
<reference evidence="6" key="2">
    <citation type="submission" date="2019-11" db="UniProtKB">
        <authorList>
            <consortium name="WormBaseParasite"/>
        </authorList>
    </citation>
    <scope>IDENTIFICATION</scope>
</reference>
<dbReference type="AlphaFoldDB" id="A0A0R3UAD7"/>
<dbReference type="InterPro" id="IPR015424">
    <property type="entry name" value="PyrdxlP-dep_Trfase"/>
</dbReference>
<organism evidence="4 5">
    <name type="scientific">Mesocestoides corti</name>
    <name type="common">Flatworm</name>
    <dbReference type="NCBI Taxonomy" id="53468"/>
    <lineage>
        <taxon>Eukaryota</taxon>
        <taxon>Metazoa</taxon>
        <taxon>Spiralia</taxon>
        <taxon>Lophotrochozoa</taxon>
        <taxon>Platyhelminthes</taxon>
        <taxon>Cestoda</taxon>
        <taxon>Eucestoda</taxon>
        <taxon>Cyclophyllidea</taxon>
        <taxon>Mesocestoididae</taxon>
        <taxon>Mesocestoides</taxon>
    </lineage>
</organism>
<dbReference type="EMBL" id="UXSR01001079">
    <property type="protein sequence ID" value="VDD77883.1"/>
    <property type="molecule type" value="Genomic_DNA"/>
</dbReference>
<evidence type="ECO:0000256" key="2">
    <source>
        <dbReference type="ARBA" id="ARBA00022898"/>
    </source>
</evidence>
<protein>
    <submittedName>
        <fullName evidence="6">Abhydrolase_3 domain-containing protein</fullName>
    </submittedName>
</protein>
<name>A0A0R3UAD7_MESCO</name>
<dbReference type="GO" id="GO:0005783">
    <property type="term" value="C:endoplasmic reticulum"/>
    <property type="evidence" value="ECO:0007669"/>
    <property type="project" value="TreeGrafter"/>
</dbReference>
<dbReference type="PANTHER" id="PTHR42735:SF6">
    <property type="entry name" value="SPHINGOSINE-1-PHOSPHATE LYASE 1"/>
    <property type="match status" value="1"/>
</dbReference>
<dbReference type="GO" id="GO:0030149">
    <property type="term" value="P:sphingolipid catabolic process"/>
    <property type="evidence" value="ECO:0007669"/>
    <property type="project" value="TreeGrafter"/>
</dbReference>
<dbReference type="InterPro" id="IPR050477">
    <property type="entry name" value="GrpII_AminoAcid_Decarb"/>
</dbReference>
<dbReference type="OrthoDB" id="10254570at2759"/>
<keyword evidence="3" id="KW-0456">Lyase</keyword>
<dbReference type="InterPro" id="IPR015422">
    <property type="entry name" value="PyrdxlP-dep_Trfase_small"/>
</dbReference>
<keyword evidence="2" id="KW-0663">Pyridoxal phosphate</keyword>
<dbReference type="STRING" id="53468.A0A0R3UAD7"/>
<dbReference type="Proteomes" id="UP000267029">
    <property type="component" value="Unassembled WGS sequence"/>
</dbReference>
<gene>
    <name evidence="4" type="ORF">MCOS_LOCUS3886</name>
</gene>
<evidence type="ECO:0000313" key="6">
    <source>
        <dbReference type="WBParaSite" id="MCU_011939-RA"/>
    </source>
</evidence>
<keyword evidence="5" id="KW-1185">Reference proteome</keyword>
<dbReference type="GO" id="GO:0008117">
    <property type="term" value="F:sphinganine-1-phosphate aldolase activity"/>
    <property type="evidence" value="ECO:0007669"/>
    <property type="project" value="TreeGrafter"/>
</dbReference>
<dbReference type="GO" id="GO:0016020">
    <property type="term" value="C:membrane"/>
    <property type="evidence" value="ECO:0007669"/>
    <property type="project" value="GOC"/>
</dbReference>
<evidence type="ECO:0000313" key="4">
    <source>
        <dbReference type="EMBL" id="VDD77883.1"/>
    </source>
</evidence>
<evidence type="ECO:0000256" key="3">
    <source>
        <dbReference type="ARBA" id="ARBA00023239"/>
    </source>
</evidence>
<dbReference type="Gene3D" id="6.10.140.2150">
    <property type="match status" value="1"/>
</dbReference>
<sequence length="198" mass="21677">MYRNKELRAHQFFLLPDWSGGIYASPTFAGSRSGSIIAACWSSLMYFGQEGYVKATKRIVSTARSIAAGVANIRELRVLGEPLVSVVAFTSDNFDIYQLADLMSHRPDGSPNWSLSVLQYPPALHLCVTDVHTQPGVADRFLDDLSNATEKLLNSPNTKSNGMAAVYGMCTRIPDRDLVASMVASFLDAYYATEVPAE</sequence>
<comment type="cofactor">
    <cofactor evidence="1">
        <name>pyridoxal 5'-phosphate</name>
        <dbReference type="ChEBI" id="CHEBI:597326"/>
    </cofactor>
</comment>
<evidence type="ECO:0000313" key="5">
    <source>
        <dbReference type="Proteomes" id="UP000267029"/>
    </source>
</evidence>
<dbReference type="PANTHER" id="PTHR42735">
    <property type="match status" value="1"/>
</dbReference>
<accession>A0A0R3UAD7</accession>
<dbReference type="FunFam" id="6.10.140.2150:FF:000001">
    <property type="entry name" value="Sphingosine-1-phosphate lyase 1"/>
    <property type="match status" value="1"/>
</dbReference>
<reference evidence="4 5" key="1">
    <citation type="submission" date="2018-10" db="EMBL/GenBank/DDBJ databases">
        <authorList>
            <consortium name="Pathogen Informatics"/>
        </authorList>
    </citation>
    <scope>NUCLEOTIDE SEQUENCE [LARGE SCALE GENOMIC DNA]</scope>
</reference>
<dbReference type="Gene3D" id="3.90.1150.10">
    <property type="entry name" value="Aspartate Aminotransferase, domain 1"/>
    <property type="match status" value="1"/>
</dbReference>
<evidence type="ECO:0000256" key="1">
    <source>
        <dbReference type="ARBA" id="ARBA00001933"/>
    </source>
</evidence>
<dbReference type="SUPFAM" id="SSF53383">
    <property type="entry name" value="PLP-dependent transferases"/>
    <property type="match status" value="1"/>
</dbReference>